<name>A0AAV4MFH3_CAEEX</name>
<gene>
    <name evidence="3" type="ORF">CEXT_191091</name>
</gene>
<feature type="region of interest" description="Disordered" evidence="1">
    <location>
        <begin position="132"/>
        <end position="154"/>
    </location>
</feature>
<comment type="caution">
    <text evidence="3">The sequence shown here is derived from an EMBL/GenBank/DDBJ whole genome shotgun (WGS) entry which is preliminary data.</text>
</comment>
<organism evidence="3 4">
    <name type="scientific">Caerostris extrusa</name>
    <name type="common">Bark spider</name>
    <name type="synonym">Caerostris bankana</name>
    <dbReference type="NCBI Taxonomy" id="172846"/>
    <lineage>
        <taxon>Eukaryota</taxon>
        <taxon>Metazoa</taxon>
        <taxon>Ecdysozoa</taxon>
        <taxon>Arthropoda</taxon>
        <taxon>Chelicerata</taxon>
        <taxon>Arachnida</taxon>
        <taxon>Araneae</taxon>
        <taxon>Araneomorphae</taxon>
        <taxon>Entelegynae</taxon>
        <taxon>Araneoidea</taxon>
        <taxon>Araneidae</taxon>
        <taxon>Caerostris</taxon>
    </lineage>
</organism>
<keyword evidence="2" id="KW-0732">Signal</keyword>
<dbReference type="EMBL" id="BPLR01002174">
    <property type="protein sequence ID" value="GIX70937.1"/>
    <property type="molecule type" value="Genomic_DNA"/>
</dbReference>
<dbReference type="AlphaFoldDB" id="A0AAV4MFH3"/>
<evidence type="ECO:0000256" key="1">
    <source>
        <dbReference type="SAM" id="MobiDB-lite"/>
    </source>
</evidence>
<feature type="signal peptide" evidence="2">
    <location>
        <begin position="1"/>
        <end position="24"/>
    </location>
</feature>
<keyword evidence="4" id="KW-1185">Reference proteome</keyword>
<dbReference type="Proteomes" id="UP001054945">
    <property type="component" value="Unassembled WGS sequence"/>
</dbReference>
<evidence type="ECO:0000313" key="3">
    <source>
        <dbReference type="EMBL" id="GIX70937.1"/>
    </source>
</evidence>
<evidence type="ECO:0000313" key="4">
    <source>
        <dbReference type="Proteomes" id="UP001054945"/>
    </source>
</evidence>
<feature type="chain" id="PRO_5043573696" evidence="2">
    <location>
        <begin position="25"/>
        <end position="190"/>
    </location>
</feature>
<proteinExistence type="predicted"/>
<sequence>MLISLCKALLVTSALQVCSQKVECKFNLPSIEGPIEEKAQPGTFKTQNQNLIYIFQLLTTSRTFTDTFQYSTLTFISGLTFPRSKPILIPQFSSLFGFTRFMWGGKKGEGEQRGSKNRYTRRLSRSSALKVGRRVGSTRSTAPHPPEIISRKSRGSRCGFQTQEILRLAEKGLREYHFERSRDSVERGGY</sequence>
<reference evidence="3 4" key="1">
    <citation type="submission" date="2021-06" db="EMBL/GenBank/DDBJ databases">
        <title>Caerostris extrusa draft genome.</title>
        <authorList>
            <person name="Kono N."/>
            <person name="Arakawa K."/>
        </authorList>
    </citation>
    <scope>NUCLEOTIDE SEQUENCE [LARGE SCALE GENOMIC DNA]</scope>
</reference>
<evidence type="ECO:0000256" key="2">
    <source>
        <dbReference type="SAM" id="SignalP"/>
    </source>
</evidence>
<protein>
    <submittedName>
        <fullName evidence="3">Uncharacterized protein</fullName>
    </submittedName>
</protein>
<accession>A0AAV4MFH3</accession>